<comment type="caution">
    <text evidence="2">The sequence shown here is derived from an EMBL/GenBank/DDBJ whole genome shotgun (WGS) entry which is preliminary data.</text>
</comment>
<feature type="compositionally biased region" description="Acidic residues" evidence="1">
    <location>
        <begin position="459"/>
        <end position="493"/>
    </location>
</feature>
<feature type="compositionally biased region" description="Basic and acidic residues" evidence="1">
    <location>
        <begin position="326"/>
        <end position="367"/>
    </location>
</feature>
<evidence type="ECO:0000313" key="2">
    <source>
        <dbReference type="EMBL" id="KAK2951194.1"/>
    </source>
</evidence>
<accession>A0ABQ9XIB4</accession>
<feature type="compositionally biased region" description="Acidic residues" evidence="1">
    <location>
        <begin position="438"/>
        <end position="451"/>
    </location>
</feature>
<feature type="region of interest" description="Disordered" evidence="1">
    <location>
        <begin position="1"/>
        <end position="109"/>
    </location>
</feature>
<feature type="compositionally biased region" description="Basic and acidic residues" evidence="1">
    <location>
        <begin position="425"/>
        <end position="436"/>
    </location>
</feature>
<evidence type="ECO:0000313" key="3">
    <source>
        <dbReference type="Proteomes" id="UP001281761"/>
    </source>
</evidence>
<reference evidence="2 3" key="1">
    <citation type="journal article" date="2022" name="bioRxiv">
        <title>Genomics of Preaxostyla Flagellates Illuminates Evolutionary Transitions and the Path Towards Mitochondrial Loss.</title>
        <authorList>
            <person name="Novak L.V.F."/>
            <person name="Treitli S.C."/>
            <person name="Pyrih J."/>
            <person name="Halakuc P."/>
            <person name="Pipaliya S.V."/>
            <person name="Vacek V."/>
            <person name="Brzon O."/>
            <person name="Soukal P."/>
            <person name="Eme L."/>
            <person name="Dacks J.B."/>
            <person name="Karnkowska A."/>
            <person name="Elias M."/>
            <person name="Hampl V."/>
        </authorList>
    </citation>
    <scope>NUCLEOTIDE SEQUENCE [LARGE SCALE GENOMIC DNA]</scope>
    <source>
        <strain evidence="2">NAU3</strain>
        <tissue evidence="2">Gut</tissue>
    </source>
</reference>
<feature type="compositionally biased region" description="Basic and acidic residues" evidence="1">
    <location>
        <begin position="142"/>
        <end position="152"/>
    </location>
</feature>
<protein>
    <submittedName>
        <fullName evidence="2">Uncharacterized protein</fullName>
    </submittedName>
</protein>
<gene>
    <name evidence="2" type="ORF">BLNAU_13810</name>
</gene>
<feature type="compositionally biased region" description="Polar residues" evidence="1">
    <location>
        <begin position="74"/>
        <end position="84"/>
    </location>
</feature>
<organism evidence="2 3">
    <name type="scientific">Blattamonas nauphoetae</name>
    <dbReference type="NCBI Taxonomy" id="2049346"/>
    <lineage>
        <taxon>Eukaryota</taxon>
        <taxon>Metamonada</taxon>
        <taxon>Preaxostyla</taxon>
        <taxon>Oxymonadida</taxon>
        <taxon>Blattamonas</taxon>
    </lineage>
</organism>
<feature type="compositionally biased region" description="Polar residues" evidence="1">
    <location>
        <begin position="1"/>
        <end position="30"/>
    </location>
</feature>
<feature type="compositionally biased region" description="Basic residues" evidence="1">
    <location>
        <begin position="368"/>
        <end position="388"/>
    </location>
</feature>
<feature type="compositionally biased region" description="Polar residues" evidence="1">
    <location>
        <begin position="257"/>
        <end position="268"/>
    </location>
</feature>
<feature type="compositionally biased region" description="Basic residues" evidence="1">
    <location>
        <begin position="55"/>
        <end position="73"/>
    </location>
</feature>
<evidence type="ECO:0000256" key="1">
    <source>
        <dbReference type="SAM" id="MobiDB-lite"/>
    </source>
</evidence>
<proteinExistence type="predicted"/>
<feature type="compositionally biased region" description="Basic and acidic residues" evidence="1">
    <location>
        <begin position="389"/>
        <end position="410"/>
    </location>
</feature>
<sequence length="505" mass="58293">MNKTSTNHLRHSQPSPQRNPRLSHTTPHSPQESKRRPRATTATENQTSPSSPRASPKKSRTRPGTRETKHRNLRAQTAPYTQRPRTVADPHRKKRDHVRRTDSIDDLPPNPFRDERIIFKLGAPIHQTGNHTLPAASQAFEHSQKLKFEQSPKRPSRSAKPLPPEHVDVNLVLNEIDAVNPVLAVSPYGKDPRNPRALAKTRGFQPKSVPMPAASIAPFLSKPMKKTREKQRKEGKQKKDKKDNQQNQDSESKEEQSTPQRKLSTQSRMFGRIDEKDWRERIREEVWSACFARIEERIALETGKQNNYHSVLEKAEERKVEYVRAAADKVKKSEQRREEVMSRRRTATELRREEAVKRKKEEEAKKRREERRRKKAGKRVSKREQKRKMKEEDQKTTDNKETKEETKDKDSEQEESEEESESEKEESSSDNEKFGYNEDGDNGGGEEEEKDEAEREGSEGEGEAAEEPDGDDQQPSEDQGEEAEEAENNEMEEEQHFGQAEDPAG</sequence>
<feature type="region of interest" description="Disordered" evidence="1">
    <location>
        <begin position="185"/>
        <end position="274"/>
    </location>
</feature>
<feature type="compositionally biased region" description="Basic and acidic residues" evidence="1">
    <location>
        <begin position="240"/>
        <end position="256"/>
    </location>
</feature>
<keyword evidence="3" id="KW-1185">Reference proteome</keyword>
<name>A0ABQ9XIB4_9EUKA</name>
<feature type="region of interest" description="Disordered" evidence="1">
    <location>
        <begin position="142"/>
        <end position="164"/>
    </location>
</feature>
<feature type="compositionally biased region" description="Acidic residues" evidence="1">
    <location>
        <begin position="411"/>
        <end position="424"/>
    </location>
</feature>
<dbReference type="Proteomes" id="UP001281761">
    <property type="component" value="Unassembled WGS sequence"/>
</dbReference>
<feature type="compositionally biased region" description="Basic residues" evidence="1">
    <location>
        <begin position="223"/>
        <end position="239"/>
    </location>
</feature>
<dbReference type="EMBL" id="JARBJD010000122">
    <property type="protein sequence ID" value="KAK2951194.1"/>
    <property type="molecule type" value="Genomic_DNA"/>
</dbReference>
<feature type="region of interest" description="Disordered" evidence="1">
    <location>
        <begin position="326"/>
        <end position="505"/>
    </location>
</feature>